<comment type="caution">
    <text evidence="1">The sequence shown here is derived from an EMBL/GenBank/DDBJ whole genome shotgun (WGS) entry which is preliminary data.</text>
</comment>
<protein>
    <submittedName>
        <fullName evidence="1">Uncharacterized protein</fullName>
    </submittedName>
</protein>
<gene>
    <name evidence="1" type="ORF">J2S44_001076</name>
</gene>
<reference evidence="1 2" key="1">
    <citation type="submission" date="2023-07" db="EMBL/GenBank/DDBJ databases">
        <title>Sequencing the genomes of 1000 actinobacteria strains.</title>
        <authorList>
            <person name="Klenk H.-P."/>
        </authorList>
    </citation>
    <scope>NUCLEOTIDE SEQUENCE [LARGE SCALE GENOMIC DNA]</scope>
    <source>
        <strain evidence="1 2">DSM 44711</strain>
    </source>
</reference>
<dbReference type="Proteomes" id="UP001183629">
    <property type="component" value="Unassembled WGS sequence"/>
</dbReference>
<keyword evidence="2" id="KW-1185">Reference proteome</keyword>
<evidence type="ECO:0000313" key="2">
    <source>
        <dbReference type="Proteomes" id="UP001183629"/>
    </source>
</evidence>
<accession>A0AAE3ZLF1</accession>
<proteinExistence type="predicted"/>
<sequence length="31" mass="3439">MTAFDWNTFPVPADAGLETVPDMIRRAFGVL</sequence>
<dbReference type="EMBL" id="JAVDYC010000001">
    <property type="protein sequence ID" value="MDR7320826.1"/>
    <property type="molecule type" value="Genomic_DNA"/>
</dbReference>
<organism evidence="1 2">
    <name type="scientific">Catenuloplanes niger</name>
    <dbReference type="NCBI Taxonomy" id="587534"/>
    <lineage>
        <taxon>Bacteria</taxon>
        <taxon>Bacillati</taxon>
        <taxon>Actinomycetota</taxon>
        <taxon>Actinomycetes</taxon>
        <taxon>Micromonosporales</taxon>
        <taxon>Micromonosporaceae</taxon>
        <taxon>Catenuloplanes</taxon>
    </lineage>
</organism>
<dbReference type="AlphaFoldDB" id="A0AAE3ZLF1"/>
<evidence type="ECO:0000313" key="1">
    <source>
        <dbReference type="EMBL" id="MDR7320826.1"/>
    </source>
</evidence>
<name>A0AAE3ZLF1_9ACTN</name>